<organism evidence="2 3">
    <name type="scientific">Pseudotamlana haliotis</name>
    <dbReference type="NCBI Taxonomy" id="2614804"/>
    <lineage>
        <taxon>Bacteria</taxon>
        <taxon>Pseudomonadati</taxon>
        <taxon>Bacteroidota</taxon>
        <taxon>Flavobacteriia</taxon>
        <taxon>Flavobacteriales</taxon>
        <taxon>Flavobacteriaceae</taxon>
        <taxon>Pseudotamlana</taxon>
    </lineage>
</organism>
<dbReference type="Proteomes" id="UP000441333">
    <property type="component" value="Unassembled WGS sequence"/>
</dbReference>
<keyword evidence="2" id="KW-0808">Transferase</keyword>
<keyword evidence="3" id="KW-1185">Reference proteome</keyword>
<name>A0A6N6MAX0_9FLAO</name>
<proteinExistence type="predicted"/>
<dbReference type="Pfam" id="PF13302">
    <property type="entry name" value="Acetyltransf_3"/>
    <property type="match status" value="1"/>
</dbReference>
<gene>
    <name evidence="2" type="ORF">F6U93_13810</name>
</gene>
<dbReference type="GO" id="GO:0016747">
    <property type="term" value="F:acyltransferase activity, transferring groups other than amino-acyl groups"/>
    <property type="evidence" value="ECO:0007669"/>
    <property type="project" value="InterPro"/>
</dbReference>
<evidence type="ECO:0000313" key="3">
    <source>
        <dbReference type="Proteomes" id="UP000441333"/>
    </source>
</evidence>
<sequence>MCNALINYAFQKLKLEKLTARMFKKNIASIKLSEHCGMKLVKSEPNEDDVDFYEYEITNKTE</sequence>
<dbReference type="InterPro" id="IPR016181">
    <property type="entry name" value="Acyl_CoA_acyltransferase"/>
</dbReference>
<dbReference type="Gene3D" id="3.40.630.30">
    <property type="match status" value="1"/>
</dbReference>
<protein>
    <submittedName>
        <fullName evidence="2">GNAT family N-acetyltransferase</fullName>
    </submittedName>
</protein>
<reference evidence="2 3" key="1">
    <citation type="submission" date="2019-09" db="EMBL/GenBank/DDBJ databases">
        <authorList>
            <person name="Cao W.R."/>
        </authorList>
    </citation>
    <scope>NUCLEOTIDE SEQUENCE [LARGE SCALE GENOMIC DNA]</scope>
    <source>
        <strain evidence="2 3">B1N29</strain>
    </source>
</reference>
<comment type="caution">
    <text evidence="2">The sequence shown here is derived from an EMBL/GenBank/DDBJ whole genome shotgun (WGS) entry which is preliminary data.</text>
</comment>
<dbReference type="SUPFAM" id="SSF55729">
    <property type="entry name" value="Acyl-CoA N-acyltransferases (Nat)"/>
    <property type="match status" value="1"/>
</dbReference>
<evidence type="ECO:0000259" key="1">
    <source>
        <dbReference type="Pfam" id="PF13302"/>
    </source>
</evidence>
<evidence type="ECO:0000313" key="2">
    <source>
        <dbReference type="EMBL" id="KAB1066495.1"/>
    </source>
</evidence>
<dbReference type="EMBL" id="WAAT01000052">
    <property type="protein sequence ID" value="KAB1066495.1"/>
    <property type="molecule type" value="Genomic_DNA"/>
</dbReference>
<dbReference type="InterPro" id="IPR000182">
    <property type="entry name" value="GNAT_dom"/>
</dbReference>
<dbReference type="AlphaFoldDB" id="A0A6N6MAX0"/>
<accession>A0A6N6MAX0</accession>
<feature type="domain" description="N-acetyltransferase" evidence="1">
    <location>
        <begin position="1"/>
        <end position="39"/>
    </location>
</feature>